<dbReference type="AlphaFoldDB" id="A0A4Q7L8Q9"/>
<keyword evidence="3" id="KW-1185">Reference proteome</keyword>
<feature type="region of interest" description="Disordered" evidence="1">
    <location>
        <begin position="1"/>
        <end position="34"/>
    </location>
</feature>
<organism evidence="2 3">
    <name type="scientific">Herbihabitans rhizosphaerae</name>
    <dbReference type="NCBI Taxonomy" id="1872711"/>
    <lineage>
        <taxon>Bacteria</taxon>
        <taxon>Bacillati</taxon>
        <taxon>Actinomycetota</taxon>
        <taxon>Actinomycetes</taxon>
        <taxon>Pseudonocardiales</taxon>
        <taxon>Pseudonocardiaceae</taxon>
        <taxon>Herbihabitans</taxon>
    </lineage>
</organism>
<evidence type="ECO:0000313" key="3">
    <source>
        <dbReference type="Proteomes" id="UP000294257"/>
    </source>
</evidence>
<dbReference type="EMBL" id="SGWQ01000001">
    <property type="protein sequence ID" value="RZS45051.1"/>
    <property type="molecule type" value="Genomic_DNA"/>
</dbReference>
<evidence type="ECO:0000256" key="1">
    <source>
        <dbReference type="SAM" id="MobiDB-lite"/>
    </source>
</evidence>
<gene>
    <name evidence="2" type="ORF">EV193_101935</name>
</gene>
<sequence length="34" mass="3657">MYDFGYPGKPSPPYNGEKLRSDAGIGLPAVTRTT</sequence>
<proteinExistence type="predicted"/>
<dbReference type="Proteomes" id="UP000294257">
    <property type="component" value="Unassembled WGS sequence"/>
</dbReference>
<reference evidence="2 3" key="1">
    <citation type="submission" date="2019-02" db="EMBL/GenBank/DDBJ databases">
        <title>Genomic Encyclopedia of Type Strains, Phase IV (KMG-IV): sequencing the most valuable type-strain genomes for metagenomic binning, comparative biology and taxonomic classification.</title>
        <authorList>
            <person name="Goeker M."/>
        </authorList>
    </citation>
    <scope>NUCLEOTIDE SEQUENCE [LARGE SCALE GENOMIC DNA]</scope>
    <source>
        <strain evidence="2 3">DSM 101727</strain>
    </source>
</reference>
<evidence type="ECO:0000313" key="2">
    <source>
        <dbReference type="EMBL" id="RZS45051.1"/>
    </source>
</evidence>
<name>A0A4Q7L8Q9_9PSEU</name>
<comment type="caution">
    <text evidence="2">The sequence shown here is derived from an EMBL/GenBank/DDBJ whole genome shotgun (WGS) entry which is preliminary data.</text>
</comment>
<accession>A0A4Q7L8Q9</accession>
<protein>
    <submittedName>
        <fullName evidence="2">Uncharacterized protein</fullName>
    </submittedName>
</protein>